<evidence type="ECO:0000313" key="8">
    <source>
        <dbReference type="Proteomes" id="UP000004259"/>
    </source>
</evidence>
<dbReference type="PROSITE" id="PS00198">
    <property type="entry name" value="4FE4S_FER_1"/>
    <property type="match status" value="1"/>
</dbReference>
<accession>E9SAN3</accession>
<feature type="domain" description="4Fe-4S" evidence="6">
    <location>
        <begin position="373"/>
        <end position="435"/>
    </location>
</feature>
<protein>
    <submittedName>
        <fullName evidence="7">4Fe-4S binding domain protein</fullName>
    </submittedName>
</protein>
<keyword evidence="8" id="KW-1185">Reference proteome</keyword>
<organism evidence="7 8">
    <name type="scientific">Ruminococcus albus 8</name>
    <dbReference type="NCBI Taxonomy" id="246199"/>
    <lineage>
        <taxon>Bacteria</taxon>
        <taxon>Bacillati</taxon>
        <taxon>Bacillota</taxon>
        <taxon>Clostridia</taxon>
        <taxon>Eubacteriales</taxon>
        <taxon>Oscillospiraceae</taxon>
        <taxon>Ruminococcus</taxon>
    </lineage>
</organism>
<dbReference type="Gene3D" id="3.30.70.20">
    <property type="match status" value="1"/>
</dbReference>
<dbReference type="Gene3D" id="3.40.950.10">
    <property type="entry name" value="Fe-only Hydrogenase (Larger Subunit), Chain L, domain 3"/>
    <property type="match status" value="1"/>
</dbReference>
<dbReference type="Pfam" id="PF04060">
    <property type="entry name" value="FeS"/>
    <property type="match status" value="1"/>
</dbReference>
<dbReference type="Pfam" id="PF02906">
    <property type="entry name" value="Fe_hyd_lg_C"/>
    <property type="match status" value="1"/>
</dbReference>
<dbReference type="PROSITE" id="PS51379">
    <property type="entry name" value="4FE4S_FER_2"/>
    <property type="match status" value="2"/>
</dbReference>
<keyword evidence="4" id="KW-0411">Iron-sulfur</keyword>
<dbReference type="Gene3D" id="1.10.15.40">
    <property type="entry name" value="Electron transport complex subunit B, putative Fe-S cluster"/>
    <property type="match status" value="1"/>
</dbReference>
<dbReference type="STRING" id="246199.CUS_7995"/>
<evidence type="ECO:0000313" key="7">
    <source>
        <dbReference type="EMBL" id="EGC03654.1"/>
    </source>
</evidence>
<dbReference type="eggNOG" id="COG4624">
    <property type="taxonomic scope" value="Bacteria"/>
</dbReference>
<gene>
    <name evidence="7" type="ORF">CUS_7995</name>
</gene>
<evidence type="ECO:0000256" key="3">
    <source>
        <dbReference type="ARBA" id="ARBA00023004"/>
    </source>
</evidence>
<feature type="domain" description="4Fe-4S ferredoxin-type" evidence="5">
    <location>
        <begin position="3"/>
        <end position="32"/>
    </location>
</feature>
<evidence type="ECO:0000259" key="5">
    <source>
        <dbReference type="PROSITE" id="PS51379"/>
    </source>
</evidence>
<feature type="domain" description="4Fe-4S ferredoxin-type" evidence="5">
    <location>
        <begin position="38"/>
        <end position="67"/>
    </location>
</feature>
<dbReference type="RefSeq" id="WP_002848484.1">
    <property type="nucleotide sequence ID" value="NZ_ADKM02000062.1"/>
</dbReference>
<dbReference type="SUPFAM" id="SSF54862">
    <property type="entry name" value="4Fe-4S ferredoxins"/>
    <property type="match status" value="1"/>
</dbReference>
<keyword evidence="2" id="KW-0479">Metal-binding</keyword>
<name>E9SAN3_RUMAL</name>
<keyword evidence="3" id="KW-0408">Iron</keyword>
<dbReference type="InterPro" id="IPR017896">
    <property type="entry name" value="4Fe4S_Fe-S-bd"/>
</dbReference>
<evidence type="ECO:0000259" key="6">
    <source>
        <dbReference type="PROSITE" id="PS51656"/>
    </source>
</evidence>
<dbReference type="Pfam" id="PF13237">
    <property type="entry name" value="Fer4_10"/>
    <property type="match status" value="1"/>
</dbReference>
<dbReference type="InterPro" id="IPR004108">
    <property type="entry name" value="Fe_hydrogenase_lsu_C"/>
</dbReference>
<keyword evidence="1" id="KW-0004">4Fe-4S</keyword>
<dbReference type="Proteomes" id="UP000004259">
    <property type="component" value="Unassembled WGS sequence"/>
</dbReference>
<dbReference type="GO" id="GO:0046872">
    <property type="term" value="F:metal ion binding"/>
    <property type="evidence" value="ECO:0007669"/>
    <property type="project" value="UniProtKB-KW"/>
</dbReference>
<dbReference type="GO" id="GO:0051539">
    <property type="term" value="F:4 iron, 4 sulfur cluster binding"/>
    <property type="evidence" value="ECO:0007669"/>
    <property type="project" value="UniProtKB-KW"/>
</dbReference>
<evidence type="ECO:0000256" key="2">
    <source>
        <dbReference type="ARBA" id="ARBA00022723"/>
    </source>
</evidence>
<dbReference type="AlphaFoldDB" id="E9SAN3"/>
<comment type="caution">
    <text evidence="7">The sequence shown here is derived from an EMBL/GenBank/DDBJ whole genome shotgun (WGS) entry which is preliminary data.</text>
</comment>
<reference evidence="7 8" key="1">
    <citation type="submission" date="2011-02" db="EMBL/GenBank/DDBJ databases">
        <authorList>
            <person name="Nelson K.E."/>
            <person name="Sutton G."/>
            <person name="Torralba M."/>
            <person name="Durkin S."/>
            <person name="Harkins D."/>
            <person name="Montgomery R."/>
            <person name="Ziemer C."/>
            <person name="Klaassens E."/>
            <person name="Ocuiv P."/>
            <person name="Morrison M."/>
        </authorList>
    </citation>
    <scope>NUCLEOTIDE SEQUENCE [LARGE SCALE GENOMIC DNA]</scope>
    <source>
        <strain evidence="7 8">8</strain>
    </source>
</reference>
<dbReference type="InterPro" id="IPR007202">
    <property type="entry name" value="4Fe-4S_dom"/>
</dbReference>
<sequence length="560" mass="62823">MSELLIVRPDKCVGCNACVRSCPAPEANITKIIDGGRFITMVNNDRCIGCGECVKNCNHGARDYIDDTDECMSRMKKEKMIILATPAIKAVFPTKWKGILDWFRKQGCMIYDGSFGADICSWAHLRAIEQKKVGNVITQPCASIVKYVETYQPKLLANLSPIHSPTLCSATYIKKYLNRNNPIAALTSCIAKKYEFEETGLVDYNVTFKKLGEYFEKNGISIPVSNTDDYEYRFDDQQGQVGAVYSRPGGLRDNLWLHNPDINITTSEGVGKVYRELDMYAEMPDFKHPEVFDVLSCEFGCNIGPGAGANQTMFDVMVTMKEVENEAKSRRKSGFMGRGDDRLFKKFDDELKLNDFLRNYKPVTPTPVPTERQLENVYESMGKIEEDDKHFDCRACGYRSCRDMAIAIYRGLNTPDNCVIHAKSIMVARHSQLAEQHEKLAEITYECLELSDKLKEGVDNIMKNMETIGESTTKTSERAGVVRNLLENVVAFCNDNSTMDADSVGQLVTILETTIDAFSALDDNVNVTNESSGIINSSIGDITNLVDEINKTLHKTTEKK</sequence>
<evidence type="ECO:0000256" key="4">
    <source>
        <dbReference type="ARBA" id="ARBA00023014"/>
    </source>
</evidence>
<dbReference type="InterPro" id="IPR009016">
    <property type="entry name" value="Fe_hydrogenase"/>
</dbReference>
<dbReference type="PROSITE" id="PS51656">
    <property type="entry name" value="4FE4S"/>
    <property type="match status" value="1"/>
</dbReference>
<dbReference type="SUPFAM" id="SSF53920">
    <property type="entry name" value="Fe-only hydrogenase"/>
    <property type="match status" value="1"/>
</dbReference>
<dbReference type="EMBL" id="ADKM02000062">
    <property type="protein sequence ID" value="EGC03654.1"/>
    <property type="molecule type" value="Genomic_DNA"/>
</dbReference>
<dbReference type="InterPro" id="IPR017900">
    <property type="entry name" value="4Fe4S_Fe_S_CS"/>
</dbReference>
<dbReference type="eggNOG" id="COG1146">
    <property type="taxonomic scope" value="Bacteria"/>
</dbReference>
<dbReference type="OrthoDB" id="9798098at2"/>
<proteinExistence type="predicted"/>
<evidence type="ECO:0000256" key="1">
    <source>
        <dbReference type="ARBA" id="ARBA00022485"/>
    </source>
</evidence>